<name>A0ABQ8K8I6_9APHY</name>
<dbReference type="EMBL" id="JADCUA010000019">
    <property type="protein sequence ID" value="KAH9833249.1"/>
    <property type="molecule type" value="Genomic_DNA"/>
</dbReference>
<comment type="caution">
    <text evidence="4">The sequence shown here is derived from an EMBL/GenBank/DDBJ whole genome shotgun (WGS) entry which is preliminary data.</text>
</comment>
<dbReference type="PROSITE" id="PS00028">
    <property type="entry name" value="ZINC_FINGER_C2H2_1"/>
    <property type="match status" value="1"/>
</dbReference>
<gene>
    <name evidence="4" type="ORF">C8Q71DRAFT_860519</name>
</gene>
<feature type="domain" description="C2H2-type" evidence="3">
    <location>
        <begin position="132"/>
        <end position="159"/>
    </location>
</feature>
<organism evidence="4 5">
    <name type="scientific">Rhodofomes roseus</name>
    <dbReference type="NCBI Taxonomy" id="34475"/>
    <lineage>
        <taxon>Eukaryota</taxon>
        <taxon>Fungi</taxon>
        <taxon>Dikarya</taxon>
        <taxon>Basidiomycota</taxon>
        <taxon>Agaricomycotina</taxon>
        <taxon>Agaricomycetes</taxon>
        <taxon>Polyporales</taxon>
        <taxon>Rhodofomes</taxon>
    </lineage>
</organism>
<dbReference type="Gene3D" id="3.30.160.60">
    <property type="entry name" value="Classic Zinc Finger"/>
    <property type="match status" value="1"/>
</dbReference>
<dbReference type="PROSITE" id="PS50157">
    <property type="entry name" value="ZINC_FINGER_C2H2_2"/>
    <property type="match status" value="1"/>
</dbReference>
<reference evidence="4 5" key="1">
    <citation type="journal article" date="2021" name="Environ. Microbiol.">
        <title>Gene family expansions and transcriptome signatures uncover fungal adaptations to wood decay.</title>
        <authorList>
            <person name="Hage H."/>
            <person name="Miyauchi S."/>
            <person name="Viragh M."/>
            <person name="Drula E."/>
            <person name="Min B."/>
            <person name="Chaduli D."/>
            <person name="Navarro D."/>
            <person name="Favel A."/>
            <person name="Norest M."/>
            <person name="Lesage-Meessen L."/>
            <person name="Balint B."/>
            <person name="Merenyi Z."/>
            <person name="de Eugenio L."/>
            <person name="Morin E."/>
            <person name="Martinez A.T."/>
            <person name="Baldrian P."/>
            <person name="Stursova M."/>
            <person name="Martinez M.J."/>
            <person name="Novotny C."/>
            <person name="Magnuson J.K."/>
            <person name="Spatafora J.W."/>
            <person name="Maurice S."/>
            <person name="Pangilinan J."/>
            <person name="Andreopoulos W."/>
            <person name="LaButti K."/>
            <person name="Hundley H."/>
            <person name="Na H."/>
            <person name="Kuo A."/>
            <person name="Barry K."/>
            <person name="Lipzen A."/>
            <person name="Henrissat B."/>
            <person name="Riley R."/>
            <person name="Ahrendt S."/>
            <person name="Nagy L.G."/>
            <person name="Grigoriev I.V."/>
            <person name="Martin F."/>
            <person name="Rosso M.N."/>
        </authorList>
    </citation>
    <scope>NUCLEOTIDE SEQUENCE [LARGE SCALE GENOMIC DNA]</scope>
    <source>
        <strain evidence="4 5">CIRM-BRFM 1785</strain>
    </source>
</reference>
<keyword evidence="1" id="KW-0863">Zinc-finger</keyword>
<dbReference type="RefSeq" id="XP_047776015.1">
    <property type="nucleotide sequence ID" value="XM_047927809.1"/>
</dbReference>
<keyword evidence="1" id="KW-0479">Metal-binding</keyword>
<dbReference type="GeneID" id="72008541"/>
<evidence type="ECO:0000259" key="3">
    <source>
        <dbReference type="PROSITE" id="PS50157"/>
    </source>
</evidence>
<dbReference type="SMART" id="SM00355">
    <property type="entry name" value="ZnF_C2H2"/>
    <property type="match status" value="2"/>
</dbReference>
<dbReference type="Proteomes" id="UP000814176">
    <property type="component" value="Unassembled WGS sequence"/>
</dbReference>
<feature type="region of interest" description="Disordered" evidence="2">
    <location>
        <begin position="91"/>
        <end position="122"/>
    </location>
</feature>
<accession>A0ABQ8K8I6</accession>
<evidence type="ECO:0000256" key="2">
    <source>
        <dbReference type="SAM" id="MobiDB-lite"/>
    </source>
</evidence>
<keyword evidence="1" id="KW-0862">Zinc</keyword>
<evidence type="ECO:0000313" key="5">
    <source>
        <dbReference type="Proteomes" id="UP000814176"/>
    </source>
</evidence>
<sequence length="234" mass="26181">MAMFKFPLESLQTVDFAPRLVIPPAVFPSNHWASRMGSLNPHTECGISGNMLPYELAVSVFWRAEFTTSPETSDRSQITLGHMIKDFVLEGPEPAGNDVSGESGDDEREEPRRKKRRTTKDFGDVVPLPKPHACCFVGCDASFSKPKDLKRHEESVHLGYCYVCPRCKSVLGRADQLKRHITNSSEGCSQFMIEDLRARGASIGTLEEISPTNHIKLYYKSDATETRQKDSTDP</sequence>
<keyword evidence="5" id="KW-1185">Reference proteome</keyword>
<proteinExistence type="predicted"/>
<protein>
    <recommendedName>
        <fullName evidence="3">C2H2-type domain-containing protein</fullName>
    </recommendedName>
</protein>
<evidence type="ECO:0000313" key="4">
    <source>
        <dbReference type="EMBL" id="KAH9833249.1"/>
    </source>
</evidence>
<dbReference type="InterPro" id="IPR013087">
    <property type="entry name" value="Znf_C2H2_type"/>
</dbReference>
<evidence type="ECO:0000256" key="1">
    <source>
        <dbReference type="PROSITE-ProRule" id="PRU00042"/>
    </source>
</evidence>